<accession>A0A139AAV5</accession>
<keyword evidence="2" id="KW-1185">Reference proteome</keyword>
<evidence type="ECO:0000313" key="1">
    <source>
        <dbReference type="EMBL" id="KXS13838.1"/>
    </source>
</evidence>
<evidence type="ECO:0000313" key="2">
    <source>
        <dbReference type="Proteomes" id="UP000070544"/>
    </source>
</evidence>
<proteinExistence type="predicted"/>
<protein>
    <submittedName>
        <fullName evidence="1">Uncharacterized protein</fullName>
    </submittedName>
</protein>
<sequence>MDVFLERIRRPKSLQGGEWYRKLHPPNPTNLPPPVWAEKVEEEDLDERASSMSCERVLSDEDIGELNTGGDIEGIHLDKCVSIASGAWKKGLAAPSSKLTKLPALKSIGRANVPADSEGTITAGIASCEQSGYGLFDEGAAQLPQVSTPRSQQHYRQRSDQSHVKVPGRWLAEARHGDRSWKRIENHDKRVIELEAQFKRAKEAIEVRESIVMCEKGFTTP</sequence>
<organism evidence="1 2">
    <name type="scientific">Gonapodya prolifera (strain JEL478)</name>
    <name type="common">Monoblepharis prolifera</name>
    <dbReference type="NCBI Taxonomy" id="1344416"/>
    <lineage>
        <taxon>Eukaryota</taxon>
        <taxon>Fungi</taxon>
        <taxon>Fungi incertae sedis</taxon>
        <taxon>Chytridiomycota</taxon>
        <taxon>Chytridiomycota incertae sedis</taxon>
        <taxon>Monoblepharidomycetes</taxon>
        <taxon>Monoblepharidales</taxon>
        <taxon>Gonapodyaceae</taxon>
        <taxon>Gonapodya</taxon>
    </lineage>
</organism>
<dbReference type="EMBL" id="KQ965773">
    <property type="protein sequence ID" value="KXS13838.1"/>
    <property type="molecule type" value="Genomic_DNA"/>
</dbReference>
<reference evidence="1 2" key="1">
    <citation type="journal article" date="2015" name="Genome Biol. Evol.">
        <title>Phylogenomic analyses indicate that early fungi evolved digesting cell walls of algal ancestors of land plants.</title>
        <authorList>
            <person name="Chang Y."/>
            <person name="Wang S."/>
            <person name="Sekimoto S."/>
            <person name="Aerts A.L."/>
            <person name="Choi C."/>
            <person name="Clum A."/>
            <person name="LaButti K.M."/>
            <person name="Lindquist E.A."/>
            <person name="Yee Ngan C."/>
            <person name="Ohm R.A."/>
            <person name="Salamov A.A."/>
            <person name="Grigoriev I.V."/>
            <person name="Spatafora J.W."/>
            <person name="Berbee M.L."/>
        </authorList>
    </citation>
    <scope>NUCLEOTIDE SEQUENCE [LARGE SCALE GENOMIC DNA]</scope>
    <source>
        <strain evidence="1 2">JEL478</strain>
    </source>
</reference>
<gene>
    <name evidence="1" type="ORF">M427DRAFT_358157</name>
</gene>
<dbReference type="Proteomes" id="UP000070544">
    <property type="component" value="Unassembled WGS sequence"/>
</dbReference>
<dbReference type="AlphaFoldDB" id="A0A139AAV5"/>
<name>A0A139AAV5_GONPJ</name>